<dbReference type="AlphaFoldDB" id="A0A6A5ZK65"/>
<comment type="similarity">
    <text evidence="1 10">Belongs to the tannase family.</text>
</comment>
<dbReference type="OrthoDB" id="3039123at2759"/>
<organism evidence="11 12">
    <name type="scientific">Lophiotrema nucula</name>
    <dbReference type="NCBI Taxonomy" id="690887"/>
    <lineage>
        <taxon>Eukaryota</taxon>
        <taxon>Fungi</taxon>
        <taxon>Dikarya</taxon>
        <taxon>Ascomycota</taxon>
        <taxon>Pezizomycotina</taxon>
        <taxon>Dothideomycetes</taxon>
        <taxon>Pleosporomycetidae</taxon>
        <taxon>Pleosporales</taxon>
        <taxon>Lophiotremataceae</taxon>
        <taxon>Lophiotrema</taxon>
    </lineage>
</organism>
<proteinExistence type="inferred from homology"/>
<dbReference type="EMBL" id="ML977314">
    <property type="protein sequence ID" value="KAF2120050.1"/>
    <property type="molecule type" value="Genomic_DNA"/>
</dbReference>
<protein>
    <recommendedName>
        <fullName evidence="10">Carboxylic ester hydrolase</fullName>
        <ecNumber evidence="10">3.1.1.-</ecNumber>
    </recommendedName>
</protein>
<evidence type="ECO:0000313" key="11">
    <source>
        <dbReference type="EMBL" id="KAF2120050.1"/>
    </source>
</evidence>
<evidence type="ECO:0000313" key="12">
    <source>
        <dbReference type="Proteomes" id="UP000799770"/>
    </source>
</evidence>
<dbReference type="PANTHER" id="PTHR33938:SF15">
    <property type="entry name" value="FERULOYL ESTERASE B-RELATED"/>
    <property type="match status" value="1"/>
</dbReference>
<keyword evidence="5 10" id="KW-0732">Signal</keyword>
<keyword evidence="8" id="KW-1015">Disulfide bond</keyword>
<evidence type="ECO:0000256" key="1">
    <source>
        <dbReference type="ARBA" id="ARBA00006249"/>
    </source>
</evidence>
<evidence type="ECO:0000256" key="10">
    <source>
        <dbReference type="RuleBase" id="RU361238"/>
    </source>
</evidence>
<evidence type="ECO:0000256" key="9">
    <source>
        <dbReference type="ARBA" id="ARBA00034075"/>
    </source>
</evidence>
<dbReference type="InterPro" id="IPR011118">
    <property type="entry name" value="Tannase/feruloyl_esterase"/>
</dbReference>
<keyword evidence="3" id="KW-0119">Carbohydrate metabolism</keyword>
<evidence type="ECO:0000256" key="5">
    <source>
        <dbReference type="ARBA" id="ARBA00022729"/>
    </source>
</evidence>
<gene>
    <name evidence="11" type="ORF">BDV96DRAFT_539749</name>
</gene>
<keyword evidence="6 10" id="KW-0378">Hydrolase</keyword>
<dbReference type="Gene3D" id="3.40.50.1820">
    <property type="entry name" value="alpha/beta hydrolase"/>
    <property type="match status" value="1"/>
</dbReference>
<dbReference type="GO" id="GO:0030600">
    <property type="term" value="F:feruloyl esterase activity"/>
    <property type="evidence" value="ECO:0007669"/>
    <property type="project" value="UniProtKB-EC"/>
</dbReference>
<evidence type="ECO:0000256" key="4">
    <source>
        <dbReference type="ARBA" id="ARBA00022723"/>
    </source>
</evidence>
<evidence type="ECO:0000256" key="3">
    <source>
        <dbReference type="ARBA" id="ARBA00022651"/>
    </source>
</evidence>
<keyword evidence="3" id="KW-0858">Xylan degradation</keyword>
<dbReference type="SUPFAM" id="SSF53474">
    <property type="entry name" value="alpha/beta-Hydrolases"/>
    <property type="match status" value="1"/>
</dbReference>
<feature type="chain" id="PRO_5025707723" description="Carboxylic ester hydrolase" evidence="10">
    <location>
        <begin position="17"/>
        <end position="526"/>
    </location>
</feature>
<dbReference type="PANTHER" id="PTHR33938">
    <property type="entry name" value="FERULOYL ESTERASE B-RELATED"/>
    <property type="match status" value="1"/>
</dbReference>
<dbReference type="GO" id="GO:0045493">
    <property type="term" value="P:xylan catabolic process"/>
    <property type="evidence" value="ECO:0007669"/>
    <property type="project" value="UniProtKB-KW"/>
</dbReference>
<sequence length="526" mass="56594">MRPFPVLWSLATIAFALTNHASQEASKCTSFAPSAVLASYDASFLNTTHFPIGALNVSGILNHVSFCEIYANISYETNSSLIFAIWLPDTQYALRFMAVGNGGMAGAIDYSNMVTQLNSELGFAVAGGNAGHLASENNAGAGAPEVYLPYLHDEDQVRAWIHDAVSLFTPAAKAVVKHYYSHEAKHAYYDGCSTGGAQGFALAEFHPDLFDGIVAGCPGNWYSHLALSFLWSAQQTDTNATFLSQPVLDFITAEALRECDLIDGVADNLIENPLACPFDVSSLACNGSILTPNDNITCLISSHITAAKAINQGPVRSDDPTTSLYPGFSSGSETNWLLQEGTLASAFSIPILQNLVFNNLSYDAATFNWASDVDILDARAGTFIDETSNNLSSFWKRGSKMLVYQGWADPFNAAAWPIQHLEAVTRATIGDNATVVNNDFMKLFMIPGGGHCGASISAQYSNIPAEYDMVPALVNWVEKGHVPLEGIKSEAPSDGSARTRRLCAWPAVAKLKDGGEVDDWESYVCE</sequence>
<keyword evidence="3" id="KW-0624">Polysaccharide degradation</keyword>
<evidence type="ECO:0000256" key="7">
    <source>
        <dbReference type="ARBA" id="ARBA00022837"/>
    </source>
</evidence>
<keyword evidence="4" id="KW-0479">Metal-binding</keyword>
<dbReference type="Proteomes" id="UP000799770">
    <property type="component" value="Unassembled WGS sequence"/>
</dbReference>
<dbReference type="InterPro" id="IPR029058">
    <property type="entry name" value="AB_hydrolase_fold"/>
</dbReference>
<name>A0A6A5ZK65_9PLEO</name>
<dbReference type="EC" id="3.1.1.-" evidence="10"/>
<reference evidence="11" key="1">
    <citation type="journal article" date="2020" name="Stud. Mycol.">
        <title>101 Dothideomycetes genomes: a test case for predicting lifestyles and emergence of pathogens.</title>
        <authorList>
            <person name="Haridas S."/>
            <person name="Albert R."/>
            <person name="Binder M."/>
            <person name="Bloem J."/>
            <person name="Labutti K."/>
            <person name="Salamov A."/>
            <person name="Andreopoulos B."/>
            <person name="Baker S."/>
            <person name="Barry K."/>
            <person name="Bills G."/>
            <person name="Bluhm B."/>
            <person name="Cannon C."/>
            <person name="Castanera R."/>
            <person name="Culley D."/>
            <person name="Daum C."/>
            <person name="Ezra D."/>
            <person name="Gonzalez J."/>
            <person name="Henrissat B."/>
            <person name="Kuo A."/>
            <person name="Liang C."/>
            <person name="Lipzen A."/>
            <person name="Lutzoni F."/>
            <person name="Magnuson J."/>
            <person name="Mondo S."/>
            <person name="Nolan M."/>
            <person name="Ohm R."/>
            <person name="Pangilinan J."/>
            <person name="Park H.-J."/>
            <person name="Ramirez L."/>
            <person name="Alfaro M."/>
            <person name="Sun H."/>
            <person name="Tritt A."/>
            <person name="Yoshinaga Y."/>
            <person name="Zwiers L.-H."/>
            <person name="Turgeon B."/>
            <person name="Goodwin S."/>
            <person name="Spatafora J."/>
            <person name="Crous P."/>
            <person name="Grigoriev I."/>
        </authorList>
    </citation>
    <scope>NUCLEOTIDE SEQUENCE</scope>
    <source>
        <strain evidence="11">CBS 627.86</strain>
    </source>
</reference>
<keyword evidence="2" id="KW-0719">Serine esterase</keyword>
<evidence type="ECO:0000256" key="6">
    <source>
        <dbReference type="ARBA" id="ARBA00022801"/>
    </source>
</evidence>
<accession>A0A6A5ZK65</accession>
<keyword evidence="7" id="KW-0106">Calcium</keyword>
<feature type="signal peptide" evidence="10">
    <location>
        <begin position="1"/>
        <end position="16"/>
    </location>
</feature>
<dbReference type="GO" id="GO:0046872">
    <property type="term" value="F:metal ion binding"/>
    <property type="evidence" value="ECO:0007669"/>
    <property type="project" value="UniProtKB-KW"/>
</dbReference>
<evidence type="ECO:0000256" key="2">
    <source>
        <dbReference type="ARBA" id="ARBA00022487"/>
    </source>
</evidence>
<dbReference type="Pfam" id="PF07519">
    <property type="entry name" value="Tannase"/>
    <property type="match status" value="1"/>
</dbReference>
<comment type="catalytic activity">
    <reaction evidence="9">
        <text>feruloyl-polysaccharide + H2O = ferulate + polysaccharide.</text>
        <dbReference type="EC" id="3.1.1.73"/>
    </reaction>
</comment>
<keyword evidence="12" id="KW-1185">Reference proteome</keyword>
<evidence type="ECO:0000256" key="8">
    <source>
        <dbReference type="ARBA" id="ARBA00023157"/>
    </source>
</evidence>